<comment type="caution">
    <text evidence="2">The sequence shown here is derived from an EMBL/GenBank/DDBJ whole genome shotgun (WGS) entry which is preliminary data.</text>
</comment>
<dbReference type="InterPro" id="IPR014710">
    <property type="entry name" value="RmlC-like_jellyroll"/>
</dbReference>
<dbReference type="Gene3D" id="2.60.120.10">
    <property type="entry name" value="Jelly Rolls"/>
    <property type="match status" value="1"/>
</dbReference>
<dbReference type="InterPro" id="IPR015392">
    <property type="entry name" value="TehB/YeaR-like_dom"/>
</dbReference>
<dbReference type="RefSeq" id="WP_149301373.1">
    <property type="nucleotide sequence ID" value="NZ_VTWH01000004.1"/>
</dbReference>
<dbReference type="Proteomes" id="UP000324738">
    <property type="component" value="Unassembled WGS sequence"/>
</dbReference>
<organism evidence="2 3">
    <name type="scientific">Aureimonas fodinaquatilis</name>
    <dbReference type="NCBI Taxonomy" id="2565783"/>
    <lineage>
        <taxon>Bacteria</taxon>
        <taxon>Pseudomonadati</taxon>
        <taxon>Pseudomonadota</taxon>
        <taxon>Alphaproteobacteria</taxon>
        <taxon>Hyphomicrobiales</taxon>
        <taxon>Aurantimonadaceae</taxon>
        <taxon>Aureimonas</taxon>
    </lineage>
</organism>
<evidence type="ECO:0000259" key="1">
    <source>
        <dbReference type="Pfam" id="PF09313"/>
    </source>
</evidence>
<feature type="domain" description="TehB/YeaR-like" evidence="1">
    <location>
        <begin position="12"/>
        <end position="86"/>
    </location>
</feature>
<evidence type="ECO:0000313" key="2">
    <source>
        <dbReference type="EMBL" id="KAA0969043.1"/>
    </source>
</evidence>
<reference evidence="2 3" key="1">
    <citation type="submission" date="2019-08" db="EMBL/GenBank/DDBJ databases">
        <title>Aureimonas fodiniaquatilis sp. nov., isolated from a coal mine wastewater.</title>
        <authorList>
            <person name="Kim W."/>
        </authorList>
    </citation>
    <scope>NUCLEOTIDE SEQUENCE [LARGE SCALE GENOMIC DNA]</scope>
    <source>
        <strain evidence="2 3">CAU 1482</strain>
    </source>
</reference>
<dbReference type="SUPFAM" id="SSF51197">
    <property type="entry name" value="Clavaminate synthase-like"/>
    <property type="match status" value="1"/>
</dbReference>
<dbReference type="OrthoDB" id="7282222at2"/>
<dbReference type="Pfam" id="PF09313">
    <property type="entry name" value="TehB-like"/>
    <property type="match status" value="1"/>
</dbReference>
<name>A0A5B0DRP7_9HYPH</name>
<proteinExistence type="predicted"/>
<evidence type="ECO:0000313" key="3">
    <source>
        <dbReference type="Proteomes" id="UP000324738"/>
    </source>
</evidence>
<accession>A0A5B0DRP7</accession>
<gene>
    <name evidence="2" type="ORF">FPY71_15965</name>
</gene>
<dbReference type="AlphaFoldDB" id="A0A5B0DRP7"/>
<protein>
    <submittedName>
        <fullName evidence="2">DUF1971 domain-containing protein</fullName>
    </submittedName>
</protein>
<sequence>MSAIPDDAVAYRRSPVFNQDSLPTALQKQHSTKEGAWAMIHILEGRLLYRICEPPSETVLDPDHPGIVQPQQLHEVQVIGPVRMFVEFYSRP</sequence>
<keyword evidence="3" id="KW-1185">Reference proteome</keyword>
<dbReference type="EMBL" id="VTWH01000004">
    <property type="protein sequence ID" value="KAA0969043.1"/>
    <property type="molecule type" value="Genomic_DNA"/>
</dbReference>